<proteinExistence type="predicted"/>
<dbReference type="InterPro" id="IPR012338">
    <property type="entry name" value="Beta-lactam/transpept-like"/>
</dbReference>
<dbReference type="EMBL" id="QMQA01000165">
    <property type="protein sequence ID" value="RLE12436.1"/>
    <property type="molecule type" value="Genomic_DNA"/>
</dbReference>
<dbReference type="Pfam" id="PF03717">
    <property type="entry name" value="PBP_dimer"/>
    <property type="match status" value="1"/>
</dbReference>
<dbReference type="PANTHER" id="PTHR30627:SF1">
    <property type="entry name" value="PEPTIDOGLYCAN D,D-TRANSPEPTIDASE FTSI"/>
    <property type="match status" value="1"/>
</dbReference>
<evidence type="ECO:0000313" key="7">
    <source>
        <dbReference type="Proteomes" id="UP000280417"/>
    </source>
</evidence>
<dbReference type="InterPro" id="IPR036138">
    <property type="entry name" value="PBP_dimer_sf"/>
</dbReference>
<dbReference type="InterPro" id="IPR001460">
    <property type="entry name" value="PCN-bd_Tpept"/>
</dbReference>
<organism evidence="6 7">
    <name type="scientific">Aerophobetes bacterium</name>
    <dbReference type="NCBI Taxonomy" id="2030807"/>
    <lineage>
        <taxon>Bacteria</taxon>
        <taxon>Candidatus Aerophobota</taxon>
    </lineage>
</organism>
<comment type="caution">
    <text evidence="6">The sequence shown here is derived from an EMBL/GenBank/DDBJ whole genome shotgun (WGS) entry which is preliminary data.</text>
</comment>
<name>A0A662DET4_UNCAE</name>
<feature type="domain" description="Penicillin-binding protein dimerisation" evidence="5">
    <location>
        <begin position="54"/>
        <end position="199"/>
    </location>
</feature>
<dbReference type="Gene3D" id="3.30.450.330">
    <property type="match status" value="1"/>
</dbReference>
<sequence length="569" mass="64137">MRKKSTRKIRVYLPFILIFAGFGIIEFRLFQLQIIEHEKYRSFVQQEQIRVISISPERGVIYDRNLKPVAVNVNSFSIYASPVRVSNPEAIAGRLASILGKEDKNFVLSSLKKDKIFVWIARKISIEDKEKIEKLKLEGLGFIEEKKRFYPERELMSHVLGWVGIDNQGLAGVEYYYEKELQGKKGKILLKRDALGHFIPFSQTILEKVIPGKKLVLTIDSKIQSIVEQEISLALSVTGAKSAEAIFMNPSTGEILALVNKPDYDPNHWWDYSSYERRNRAIQFIYEPGSTFKVITSAALLEEGLISPEDRIYCNPYLRFGDHTITDWKEFDRWMNFTEIIYNSSDVGIIKAAQRMKKDTFYKYIINFGFGKKTGIDLPGEAKGLVKSPGKWYLTDFPCISIGQGIGVTPLQMVVALSAAINGGNLLRPFVVKSILSSRGQIIQERHPYLIRKVISEKTSRILRDILAYVVREGTGKKSEIKGYPVGGKTGTAQIPSPDGKGYIQGKYIASFMGFAPVGNPKIAGIVVIKEPAGVYWGGEVAAPVFGRILSRILPLLGVLPEKELWVKR</sequence>
<accession>A0A662DET4</accession>
<dbReference type="GO" id="GO:0008658">
    <property type="term" value="F:penicillin binding"/>
    <property type="evidence" value="ECO:0007669"/>
    <property type="project" value="InterPro"/>
</dbReference>
<dbReference type="AlphaFoldDB" id="A0A662DET4"/>
<dbReference type="SUPFAM" id="SSF56519">
    <property type="entry name" value="Penicillin binding protein dimerisation domain"/>
    <property type="match status" value="1"/>
</dbReference>
<keyword evidence="2 3" id="KW-0472">Membrane</keyword>
<evidence type="ECO:0000256" key="1">
    <source>
        <dbReference type="ARBA" id="ARBA00004370"/>
    </source>
</evidence>
<dbReference type="InterPro" id="IPR005311">
    <property type="entry name" value="PBP_dimer"/>
</dbReference>
<dbReference type="InterPro" id="IPR050515">
    <property type="entry name" value="Beta-lactam/transpept"/>
</dbReference>
<gene>
    <name evidence="6" type="ORF">DRJ04_06200</name>
</gene>
<dbReference type="PANTHER" id="PTHR30627">
    <property type="entry name" value="PEPTIDOGLYCAN D,D-TRANSPEPTIDASE"/>
    <property type="match status" value="1"/>
</dbReference>
<dbReference type="Gene3D" id="3.40.710.10">
    <property type="entry name" value="DD-peptidase/beta-lactamase superfamily"/>
    <property type="match status" value="1"/>
</dbReference>
<keyword evidence="3" id="KW-1133">Transmembrane helix</keyword>
<evidence type="ECO:0000256" key="3">
    <source>
        <dbReference type="SAM" id="Phobius"/>
    </source>
</evidence>
<reference evidence="6 7" key="1">
    <citation type="submission" date="2018-06" db="EMBL/GenBank/DDBJ databases">
        <title>Extensive metabolic versatility and redundancy in microbially diverse, dynamic hydrothermal sediments.</title>
        <authorList>
            <person name="Dombrowski N."/>
            <person name="Teske A."/>
            <person name="Baker B.J."/>
        </authorList>
    </citation>
    <scope>NUCLEOTIDE SEQUENCE [LARGE SCALE GENOMIC DNA]</scope>
    <source>
        <strain evidence="6">B3_G15</strain>
    </source>
</reference>
<evidence type="ECO:0000259" key="5">
    <source>
        <dbReference type="Pfam" id="PF03717"/>
    </source>
</evidence>
<evidence type="ECO:0000256" key="2">
    <source>
        <dbReference type="ARBA" id="ARBA00023136"/>
    </source>
</evidence>
<dbReference type="Pfam" id="PF00905">
    <property type="entry name" value="Transpeptidase"/>
    <property type="match status" value="1"/>
</dbReference>
<dbReference type="GO" id="GO:0005886">
    <property type="term" value="C:plasma membrane"/>
    <property type="evidence" value="ECO:0007669"/>
    <property type="project" value="TreeGrafter"/>
</dbReference>
<dbReference type="SUPFAM" id="SSF56601">
    <property type="entry name" value="beta-lactamase/transpeptidase-like"/>
    <property type="match status" value="1"/>
</dbReference>
<protein>
    <submittedName>
        <fullName evidence="6">Stage V sporulation protein D</fullName>
    </submittedName>
</protein>
<comment type="subcellular location">
    <subcellularLocation>
        <location evidence="1">Membrane</location>
    </subcellularLocation>
</comment>
<evidence type="ECO:0000259" key="4">
    <source>
        <dbReference type="Pfam" id="PF00905"/>
    </source>
</evidence>
<dbReference type="Proteomes" id="UP000280417">
    <property type="component" value="Unassembled WGS sequence"/>
</dbReference>
<dbReference type="Gene3D" id="3.90.1310.10">
    <property type="entry name" value="Penicillin-binding protein 2a (Domain 2)"/>
    <property type="match status" value="1"/>
</dbReference>
<feature type="transmembrane region" description="Helical" evidence="3">
    <location>
        <begin position="12"/>
        <end position="30"/>
    </location>
</feature>
<feature type="domain" description="Penicillin-binding protein transpeptidase" evidence="4">
    <location>
        <begin position="245"/>
        <end position="550"/>
    </location>
</feature>
<dbReference type="GO" id="GO:0071555">
    <property type="term" value="P:cell wall organization"/>
    <property type="evidence" value="ECO:0007669"/>
    <property type="project" value="TreeGrafter"/>
</dbReference>
<keyword evidence="3" id="KW-0812">Transmembrane</keyword>
<evidence type="ECO:0000313" key="6">
    <source>
        <dbReference type="EMBL" id="RLE12436.1"/>
    </source>
</evidence>